<gene>
    <name evidence="1" type="ORF">FLA105534_04694</name>
</gene>
<evidence type="ECO:0000313" key="2">
    <source>
        <dbReference type="Proteomes" id="UP000479938"/>
    </source>
</evidence>
<dbReference type="EMBL" id="CADCSU010000190">
    <property type="protein sequence ID" value="CAA9203514.1"/>
    <property type="molecule type" value="Genomic_DNA"/>
</dbReference>
<sequence>MATVKGKCEKCGKTYGYYANEDSARHNVSRHTCKKGGNCQADI</sequence>
<dbReference type="AlphaFoldDB" id="A0A6J4GW10"/>
<dbReference type="Proteomes" id="UP000479938">
    <property type="component" value="Unassembled WGS sequence"/>
</dbReference>
<protein>
    <submittedName>
        <fullName evidence="1">Uncharacterized protein</fullName>
    </submittedName>
</protein>
<organism evidence="1 2">
    <name type="scientific">Flavobacterium bizetiae</name>
    <dbReference type="NCBI Taxonomy" id="2704140"/>
    <lineage>
        <taxon>Bacteria</taxon>
        <taxon>Pseudomonadati</taxon>
        <taxon>Bacteroidota</taxon>
        <taxon>Flavobacteriia</taxon>
        <taxon>Flavobacteriales</taxon>
        <taxon>Flavobacteriaceae</taxon>
        <taxon>Flavobacterium</taxon>
    </lineage>
</organism>
<evidence type="ECO:0000313" key="1">
    <source>
        <dbReference type="EMBL" id="CAA9203514.1"/>
    </source>
</evidence>
<keyword evidence="2" id="KW-1185">Reference proteome</keyword>
<reference evidence="1 2" key="1">
    <citation type="submission" date="2020-02" db="EMBL/GenBank/DDBJ databases">
        <authorList>
            <person name="Criscuolo A."/>
        </authorList>
    </citation>
    <scope>NUCLEOTIDE SEQUENCE [LARGE SCALE GENOMIC DNA]</scope>
    <source>
        <strain evidence="1">CIP105534</strain>
    </source>
</reference>
<name>A0A6J4GW10_9FLAO</name>
<proteinExistence type="predicted"/>
<accession>A0A6J4GW10</accession>